<gene>
    <name evidence="3" type="ORF">FJV41_35335</name>
</gene>
<evidence type="ECO:0000313" key="3">
    <source>
        <dbReference type="EMBL" id="TQF11213.1"/>
    </source>
</evidence>
<dbReference type="InterPro" id="IPR004045">
    <property type="entry name" value="Glutathione_S-Trfase_N"/>
</dbReference>
<dbReference type="InterPro" id="IPR010987">
    <property type="entry name" value="Glutathione-S-Trfase_C-like"/>
</dbReference>
<reference evidence="3 4" key="1">
    <citation type="submission" date="2019-06" db="EMBL/GenBank/DDBJ databases">
        <authorList>
            <person name="Livingstone P."/>
            <person name="Whitworth D."/>
        </authorList>
    </citation>
    <scope>NUCLEOTIDE SEQUENCE [LARGE SCALE GENOMIC DNA]</scope>
    <source>
        <strain evidence="3 4">AM401</strain>
    </source>
</reference>
<keyword evidence="4" id="KW-1185">Reference proteome</keyword>
<dbReference type="InterPro" id="IPR036249">
    <property type="entry name" value="Thioredoxin-like_sf"/>
</dbReference>
<dbReference type="PANTHER" id="PTHR44051:SF8">
    <property type="entry name" value="GLUTATHIONE S-TRANSFERASE GSTA"/>
    <property type="match status" value="1"/>
</dbReference>
<dbReference type="Gene3D" id="3.40.30.10">
    <property type="entry name" value="Glutaredoxin"/>
    <property type="match status" value="1"/>
</dbReference>
<dbReference type="RefSeq" id="WP_141647010.1">
    <property type="nucleotide sequence ID" value="NZ_VIFM01000202.1"/>
</dbReference>
<protein>
    <submittedName>
        <fullName evidence="3">Glutathione S-transferase</fullName>
    </submittedName>
</protein>
<evidence type="ECO:0000259" key="2">
    <source>
        <dbReference type="PROSITE" id="PS50405"/>
    </source>
</evidence>
<dbReference type="AlphaFoldDB" id="A0A540WQC6"/>
<dbReference type="PROSITE" id="PS50404">
    <property type="entry name" value="GST_NTER"/>
    <property type="match status" value="1"/>
</dbReference>
<name>A0A540WQC6_9BACT</name>
<evidence type="ECO:0000313" key="4">
    <source>
        <dbReference type="Proteomes" id="UP000315369"/>
    </source>
</evidence>
<dbReference type="EMBL" id="VIFM01000202">
    <property type="protein sequence ID" value="TQF11213.1"/>
    <property type="molecule type" value="Genomic_DNA"/>
</dbReference>
<dbReference type="Proteomes" id="UP000315369">
    <property type="component" value="Unassembled WGS sequence"/>
</dbReference>
<proteinExistence type="predicted"/>
<dbReference type="SUPFAM" id="SSF52833">
    <property type="entry name" value="Thioredoxin-like"/>
    <property type="match status" value="1"/>
</dbReference>
<dbReference type="Pfam" id="PF00043">
    <property type="entry name" value="GST_C"/>
    <property type="match status" value="1"/>
</dbReference>
<dbReference type="CDD" id="cd03188">
    <property type="entry name" value="GST_C_Beta"/>
    <property type="match status" value="1"/>
</dbReference>
<dbReference type="PANTHER" id="PTHR44051">
    <property type="entry name" value="GLUTATHIONE S-TRANSFERASE-RELATED"/>
    <property type="match status" value="1"/>
</dbReference>
<dbReference type="Pfam" id="PF13409">
    <property type="entry name" value="GST_N_2"/>
    <property type="match status" value="1"/>
</dbReference>
<dbReference type="InterPro" id="IPR040079">
    <property type="entry name" value="Glutathione_S-Trfase"/>
</dbReference>
<feature type="domain" description="GST N-terminal" evidence="1">
    <location>
        <begin position="1"/>
        <end position="81"/>
    </location>
</feature>
<dbReference type="InterPro" id="IPR004046">
    <property type="entry name" value="GST_C"/>
</dbReference>
<dbReference type="SFLD" id="SFLDG01150">
    <property type="entry name" value="Main.1:_Beta-like"/>
    <property type="match status" value="1"/>
</dbReference>
<comment type="caution">
    <text evidence="3">The sequence shown here is derived from an EMBL/GenBank/DDBJ whole genome shotgun (WGS) entry which is preliminary data.</text>
</comment>
<dbReference type="OrthoDB" id="8772754at2"/>
<dbReference type="PROSITE" id="PS50405">
    <property type="entry name" value="GST_CTER"/>
    <property type="match status" value="1"/>
</dbReference>
<dbReference type="GO" id="GO:0016740">
    <property type="term" value="F:transferase activity"/>
    <property type="evidence" value="ECO:0007669"/>
    <property type="project" value="UniProtKB-KW"/>
</dbReference>
<accession>A0A540WQC6</accession>
<dbReference type="InterPro" id="IPR036282">
    <property type="entry name" value="Glutathione-S-Trfase_C_sf"/>
</dbReference>
<dbReference type="SFLD" id="SFLDG00358">
    <property type="entry name" value="Main_(cytGST)"/>
    <property type="match status" value="1"/>
</dbReference>
<sequence>MQLYFSPLACSLATRIALYETGAKATFVEVDPKTKRTQDGQDYREINPLGFVPTIRTDDGDILSENAAILQHVAERWPEARLAPTERKERERLQQWLCFIGTELHKAVFTPLLDPAAPEGAKAYALGKATSRMDLLEKHLSGREFLLQEFSVADAYLFAVLGWCVATPVDLKKWPALVSYVSRLRERPSIAQAFREERTLYSEYQARNPTKA</sequence>
<organism evidence="3 4">
    <name type="scientific">Myxococcus llanfairpwllgwyngyllgogerychwyrndrobwllllantysiliogogogochensis</name>
    <dbReference type="NCBI Taxonomy" id="2590453"/>
    <lineage>
        <taxon>Bacteria</taxon>
        <taxon>Pseudomonadati</taxon>
        <taxon>Myxococcota</taxon>
        <taxon>Myxococcia</taxon>
        <taxon>Myxococcales</taxon>
        <taxon>Cystobacterineae</taxon>
        <taxon>Myxococcaceae</taxon>
        <taxon>Myxococcus</taxon>
    </lineage>
</organism>
<feature type="domain" description="GST C-terminal" evidence="2">
    <location>
        <begin position="86"/>
        <end position="212"/>
    </location>
</feature>
<dbReference type="CDD" id="cd03057">
    <property type="entry name" value="GST_N_Beta"/>
    <property type="match status" value="1"/>
</dbReference>
<dbReference type="SFLD" id="SFLDS00019">
    <property type="entry name" value="Glutathione_Transferase_(cytos"/>
    <property type="match status" value="1"/>
</dbReference>
<dbReference type="SUPFAM" id="SSF47616">
    <property type="entry name" value="GST C-terminal domain-like"/>
    <property type="match status" value="1"/>
</dbReference>
<evidence type="ECO:0000259" key="1">
    <source>
        <dbReference type="PROSITE" id="PS50404"/>
    </source>
</evidence>
<dbReference type="Gene3D" id="1.20.1050.10">
    <property type="match status" value="1"/>
</dbReference>
<keyword evidence="3" id="KW-0808">Transferase</keyword>